<comment type="caution">
    <text evidence="1">The sequence shown here is derived from an EMBL/GenBank/DDBJ whole genome shotgun (WGS) entry which is preliminary data.</text>
</comment>
<organism evidence="1 2">
    <name type="scientific">Spirilliplanes yamanashiensis</name>
    <dbReference type="NCBI Taxonomy" id="42233"/>
    <lineage>
        <taxon>Bacteria</taxon>
        <taxon>Bacillati</taxon>
        <taxon>Actinomycetota</taxon>
        <taxon>Actinomycetes</taxon>
        <taxon>Micromonosporales</taxon>
        <taxon>Micromonosporaceae</taxon>
        <taxon>Spirilliplanes</taxon>
    </lineage>
</organism>
<proteinExistence type="predicted"/>
<dbReference type="InterPro" id="IPR029063">
    <property type="entry name" value="SAM-dependent_MTases_sf"/>
</dbReference>
<dbReference type="Gene3D" id="3.40.50.150">
    <property type="entry name" value="Vaccinia Virus protein VP39"/>
    <property type="match status" value="1"/>
</dbReference>
<reference evidence="1" key="1">
    <citation type="submission" date="2021-01" db="EMBL/GenBank/DDBJ databases">
        <title>Whole genome shotgun sequence of Spirilliplanes yamanashiensis NBRC 15828.</title>
        <authorList>
            <person name="Komaki H."/>
            <person name="Tamura T."/>
        </authorList>
    </citation>
    <scope>NUCLEOTIDE SEQUENCE</scope>
    <source>
        <strain evidence="1">NBRC 15828</strain>
    </source>
</reference>
<dbReference type="SUPFAM" id="SSF53335">
    <property type="entry name" value="S-adenosyl-L-methionine-dependent methyltransferases"/>
    <property type="match status" value="1"/>
</dbReference>
<keyword evidence="2" id="KW-1185">Reference proteome</keyword>
<gene>
    <name evidence="1" type="ORF">Sya03_13290</name>
</gene>
<name>A0A8J4DHB2_9ACTN</name>
<accession>A0A8J4DHB2</accession>
<dbReference type="Proteomes" id="UP000652013">
    <property type="component" value="Unassembled WGS sequence"/>
</dbReference>
<dbReference type="EMBL" id="BOOY01000007">
    <property type="protein sequence ID" value="GIJ01977.1"/>
    <property type="molecule type" value="Genomic_DNA"/>
</dbReference>
<evidence type="ECO:0000313" key="2">
    <source>
        <dbReference type="Proteomes" id="UP000652013"/>
    </source>
</evidence>
<dbReference type="RefSeq" id="WP_203937302.1">
    <property type="nucleotide sequence ID" value="NZ_BAAAGJ010000005.1"/>
</dbReference>
<protein>
    <submittedName>
        <fullName evidence="1">Uncharacterized protein</fullName>
    </submittedName>
</protein>
<evidence type="ECO:0000313" key="1">
    <source>
        <dbReference type="EMBL" id="GIJ01977.1"/>
    </source>
</evidence>
<dbReference type="AlphaFoldDB" id="A0A8J4DHB2"/>
<sequence length="485" mass="50528">MNPRLIGGEMPVWTDRDPVRGAALVPLLAAAARGRVLVAGPHDPALLDALPPADLTLLVRGLPDARRLAERYPDATVCCGDLAKLAAEPPFDTVVALDGLGRLSSAEAEPPPWAEAFALLLGALRPGGTLLLGVENMVGTHRLIAFAPDPATAGWSPADTHDPGRPAGLDRLRAHLTAAGLGTPAVYAAWPSPAAPEVLLGEAACADDDLRGWATAALARACRTTAPALTDPARLAVDALRHGAAAHLAPAWIVTARRGDTGADTDVAAVAGAEVVRRRDGHWWRHRAGGAERVPAGRTLTEVVTAAVLRRDLPAVREALGAWQDSTAAGVHADQIVVDRAGTLTALAAPGDPVLALHALAADLLGGGLPLPWPGPLDEAGLTRLLAAMTGRDVDPPTGTPRRTGPLTVRELTAERDRLARELADARAQAAWRERALTERETALDQAWRLVALLSDTGPARAGRALLGGFKAARGTARAVVRRLR</sequence>